<comment type="caution">
    <text evidence="1">The sequence shown here is derived from an EMBL/GenBank/DDBJ whole genome shotgun (WGS) entry which is preliminary data.</text>
</comment>
<evidence type="ECO:0000313" key="1">
    <source>
        <dbReference type="EMBL" id="KKM22902.1"/>
    </source>
</evidence>
<name>A0A0F9I5T2_9ZZZZ</name>
<accession>A0A0F9I5T2</accession>
<organism evidence="1">
    <name type="scientific">marine sediment metagenome</name>
    <dbReference type="NCBI Taxonomy" id="412755"/>
    <lineage>
        <taxon>unclassified sequences</taxon>
        <taxon>metagenomes</taxon>
        <taxon>ecological metagenomes</taxon>
    </lineage>
</organism>
<protein>
    <submittedName>
        <fullName evidence="1">Uncharacterized protein</fullName>
    </submittedName>
</protein>
<feature type="non-terminal residue" evidence="1">
    <location>
        <position position="96"/>
    </location>
</feature>
<proteinExistence type="predicted"/>
<sequence>MKIYKLDKGEITSADLNTEVDGCNSILIWAENELQAGWVGILFDIDKIGVSHGGHGAARLPEYLDTQMVAVVLNMKRRRVQHYCKNLGFEKMGRDY</sequence>
<gene>
    <name evidence="1" type="ORF">LCGC14_1620570</name>
</gene>
<dbReference type="EMBL" id="LAZR01013234">
    <property type="protein sequence ID" value="KKM22902.1"/>
    <property type="molecule type" value="Genomic_DNA"/>
</dbReference>
<dbReference type="AlphaFoldDB" id="A0A0F9I5T2"/>
<reference evidence="1" key="1">
    <citation type="journal article" date="2015" name="Nature">
        <title>Complex archaea that bridge the gap between prokaryotes and eukaryotes.</title>
        <authorList>
            <person name="Spang A."/>
            <person name="Saw J.H."/>
            <person name="Jorgensen S.L."/>
            <person name="Zaremba-Niedzwiedzka K."/>
            <person name="Martijn J."/>
            <person name="Lind A.E."/>
            <person name="van Eijk R."/>
            <person name="Schleper C."/>
            <person name="Guy L."/>
            <person name="Ettema T.J."/>
        </authorList>
    </citation>
    <scope>NUCLEOTIDE SEQUENCE</scope>
</reference>